<dbReference type="GO" id="GO:0005576">
    <property type="term" value="C:extracellular region"/>
    <property type="evidence" value="ECO:0007669"/>
    <property type="project" value="TreeGrafter"/>
</dbReference>
<dbReference type="PROSITE" id="PS51910">
    <property type="entry name" value="GH18_2"/>
    <property type="match status" value="1"/>
</dbReference>
<dbReference type="InterPro" id="IPR050314">
    <property type="entry name" value="Glycosyl_Hydrlase_18"/>
</dbReference>
<dbReference type="Gene3D" id="3.30.60.10">
    <property type="entry name" value="Endochitinase-like"/>
    <property type="match status" value="1"/>
</dbReference>
<feature type="signal peptide" evidence="6">
    <location>
        <begin position="1"/>
        <end position="18"/>
    </location>
</feature>
<dbReference type="Pfam" id="PF00704">
    <property type="entry name" value="Glyco_hydro_18"/>
    <property type="match status" value="1"/>
</dbReference>
<dbReference type="CDD" id="cd06922">
    <property type="entry name" value="ChtBD1_GH18_1"/>
    <property type="match status" value="1"/>
</dbReference>
<evidence type="ECO:0000259" key="8">
    <source>
        <dbReference type="PROSITE" id="PS51910"/>
    </source>
</evidence>
<feature type="domain" description="Chitin-binding type-1" evidence="7">
    <location>
        <begin position="58"/>
        <end position="113"/>
    </location>
</feature>
<dbReference type="AlphaFoldDB" id="A0A2J6R7A0"/>
<feature type="region of interest" description="Disordered" evidence="5">
    <location>
        <begin position="1146"/>
        <end position="1165"/>
    </location>
</feature>
<sequence>MLLIALLVSLSWLPWATADTYCSATVPCAIGCCGTYNVCGLGPDYCSADNCINNCDAKAECNPGDWPSEYVNATTCPLNVCCSKYGFCGTTEEFCGDSTVTRPSCDVASQSIKRVIGYYASGGASRSCDGMIPQSFPQGVYSHVYFAFGSIDPDTFEVIPASSGDEALYPQLQALQTRDLGQELWLSIGGWDFTDSDSPTATTFSDLAAADITYQNVFFASLTLFMSTWGFTGVDIDWEYPAADDRNGRAEDYGNYPTFLANLKAALSEYKYGLSITLPTSYWYLQHFDLVSIEPSVDWFNYMSYDLHGTWDIGNEWTGAYLDAHTNLTEIESALDLLWRNNITSSKVNLGMAFYGRSFTIASSACSEPGCLYLSAGDAGDCSATAGILLNSEIEQIISEYDLSPMLYEDAAVKTITWNGDQWVSFDDEDTWKIKADFAKSQCLGGVLVWSVDYDDGNNTFSDGLAAALGNEINVDSSTGLTLQLSEASTDSSQDTQNQYCRFTNCGETCPNGFTSIVRADDKSQLMLDSTECPPGSGQTQTLCCPTSTDVPTCQWRGFHNNGKCKGGCNSNEAEVGTISAGCSSGYQSACCTITTSTTPWSDCQWTSSCESDDTCPSGYSNYVVGSRDGWGGRPSCSGSKTYNYCCSGSVPDAFTSCDWVGHEVTFTNTAYCSDTCPSGSVRIAEQSIVTIWGNDKTAHTADCYYGNEAYCCSGPDTSSTVSPRGTDPFIYQDETAQEFDAYLQKFLESPICPGGWDAQYSAYVSLAGRELLLEERATDETITLTFLLPILSTWITSQYPRSDLTEIWNYRLNEYGYGSDGANASIMTDSLYEDSWSGSPIYSPNTMISDVLCNIAESANGLNNLDAASSALCEDVDVSSTTKRELLEISPRRLSEVNMNDRTDNNVEPTIAYALRGVLDGDLSLHYLRWINANGNQVILELAFWIGPTPGTAPSAAFRAQYADSTHTAATDRWVVFHFHIDLDTRTFLPNADNWYLGVVTVGVYHGQNIVRPVAVTPGFTADYRAEFRYASTYAGGNYNTGNLQNYNTRTQALSCNIGGNNRWYVGVDRSDAITTLETTNRPTGFAQLMNQFGLWLYNQGVFSEANLQYLWPTLNSYGVGGDDPFPTPRLLNARTILNPENGAFDQNWLPDGSSAPNLNNADA</sequence>
<dbReference type="Pfam" id="PF00187">
    <property type="entry name" value="Chitin_bind_1"/>
    <property type="match status" value="1"/>
</dbReference>
<dbReference type="SMART" id="SM00270">
    <property type="entry name" value="ChtBD1"/>
    <property type="match status" value="2"/>
</dbReference>
<dbReference type="SUPFAM" id="SSF57016">
    <property type="entry name" value="Plant lectins/antimicrobial peptides"/>
    <property type="match status" value="1"/>
</dbReference>
<name>A0A2J6R7A0_HYAVF</name>
<comment type="caution">
    <text evidence="4">Lacks conserved residue(s) required for the propagation of feature annotation.</text>
</comment>
<evidence type="ECO:0000256" key="1">
    <source>
        <dbReference type="ARBA" id="ARBA00008682"/>
    </source>
</evidence>
<gene>
    <name evidence="9" type="ORF">L207DRAFT_497761</name>
</gene>
<evidence type="ECO:0000313" key="9">
    <source>
        <dbReference type="EMBL" id="PMD34387.1"/>
    </source>
</evidence>
<evidence type="ECO:0000256" key="4">
    <source>
        <dbReference type="PROSITE-ProRule" id="PRU00261"/>
    </source>
</evidence>
<reference evidence="9 10" key="1">
    <citation type="submission" date="2016-04" db="EMBL/GenBank/DDBJ databases">
        <title>A degradative enzymes factory behind the ericoid mycorrhizal symbiosis.</title>
        <authorList>
            <consortium name="DOE Joint Genome Institute"/>
            <person name="Martino E."/>
            <person name="Morin E."/>
            <person name="Grelet G."/>
            <person name="Kuo A."/>
            <person name="Kohler A."/>
            <person name="Daghino S."/>
            <person name="Barry K."/>
            <person name="Choi C."/>
            <person name="Cichocki N."/>
            <person name="Clum A."/>
            <person name="Copeland A."/>
            <person name="Hainaut M."/>
            <person name="Haridas S."/>
            <person name="Labutti K."/>
            <person name="Lindquist E."/>
            <person name="Lipzen A."/>
            <person name="Khouja H.-R."/>
            <person name="Murat C."/>
            <person name="Ohm R."/>
            <person name="Olson A."/>
            <person name="Spatafora J."/>
            <person name="Veneault-Fourrey C."/>
            <person name="Henrissat B."/>
            <person name="Grigoriev I."/>
            <person name="Martin F."/>
            <person name="Perotto S."/>
        </authorList>
    </citation>
    <scope>NUCLEOTIDE SEQUENCE [LARGE SCALE GENOMIC DNA]</scope>
    <source>
        <strain evidence="9 10">F</strain>
    </source>
</reference>
<keyword evidence="4" id="KW-1015">Disulfide bond</keyword>
<dbReference type="PROSITE" id="PS50941">
    <property type="entry name" value="CHIT_BIND_I_2"/>
    <property type="match status" value="1"/>
</dbReference>
<dbReference type="PANTHER" id="PTHR11177">
    <property type="entry name" value="CHITINASE"/>
    <property type="match status" value="1"/>
</dbReference>
<keyword evidence="6" id="KW-0732">Signal</keyword>
<accession>A0A2J6R7A0</accession>
<proteinExistence type="inferred from homology"/>
<dbReference type="InterPro" id="IPR001223">
    <property type="entry name" value="Glyco_hydro18_cat"/>
</dbReference>
<evidence type="ECO:0000256" key="6">
    <source>
        <dbReference type="SAM" id="SignalP"/>
    </source>
</evidence>
<dbReference type="InterPro" id="IPR029070">
    <property type="entry name" value="Chitinase_insertion_sf"/>
</dbReference>
<keyword evidence="3 4" id="KW-0147">Chitin-binding</keyword>
<dbReference type="EMBL" id="KZ613954">
    <property type="protein sequence ID" value="PMD34387.1"/>
    <property type="molecule type" value="Genomic_DNA"/>
</dbReference>
<evidence type="ECO:0000259" key="7">
    <source>
        <dbReference type="PROSITE" id="PS50941"/>
    </source>
</evidence>
<feature type="disulfide bond" evidence="4">
    <location>
        <begin position="81"/>
        <end position="95"/>
    </location>
</feature>
<keyword evidence="10" id="KW-1185">Reference proteome</keyword>
<dbReference type="GO" id="GO:0006032">
    <property type="term" value="P:chitin catabolic process"/>
    <property type="evidence" value="ECO:0007669"/>
    <property type="project" value="TreeGrafter"/>
</dbReference>
<dbReference type="GO" id="GO:0005975">
    <property type="term" value="P:carbohydrate metabolic process"/>
    <property type="evidence" value="ECO:0007669"/>
    <property type="project" value="InterPro"/>
</dbReference>
<feature type="chain" id="PRO_5014385308" description="chitinase" evidence="6">
    <location>
        <begin position="19"/>
        <end position="1165"/>
    </location>
</feature>
<dbReference type="STRING" id="1149755.A0A2J6R7A0"/>
<dbReference type="CDD" id="cd00035">
    <property type="entry name" value="ChtBD1"/>
    <property type="match status" value="1"/>
</dbReference>
<dbReference type="SMART" id="SM00636">
    <property type="entry name" value="Glyco_18"/>
    <property type="match status" value="1"/>
</dbReference>
<feature type="domain" description="GH18" evidence="8">
    <location>
        <begin position="113"/>
        <end position="472"/>
    </location>
</feature>
<dbReference type="InterPro" id="IPR011583">
    <property type="entry name" value="Chitinase_II/V-like_cat"/>
</dbReference>
<feature type="disulfide bond" evidence="4">
    <location>
        <begin position="76"/>
        <end position="88"/>
    </location>
</feature>
<evidence type="ECO:0000256" key="2">
    <source>
        <dbReference type="ARBA" id="ARBA00012729"/>
    </source>
</evidence>
<organism evidence="9 10">
    <name type="scientific">Hyaloscypha variabilis (strain UAMH 11265 / GT02V1 / F)</name>
    <name type="common">Meliniomyces variabilis</name>
    <dbReference type="NCBI Taxonomy" id="1149755"/>
    <lineage>
        <taxon>Eukaryota</taxon>
        <taxon>Fungi</taxon>
        <taxon>Dikarya</taxon>
        <taxon>Ascomycota</taxon>
        <taxon>Pezizomycotina</taxon>
        <taxon>Leotiomycetes</taxon>
        <taxon>Helotiales</taxon>
        <taxon>Hyaloscyphaceae</taxon>
        <taxon>Hyaloscypha</taxon>
        <taxon>Hyaloscypha variabilis</taxon>
    </lineage>
</organism>
<dbReference type="EC" id="3.2.1.14" evidence="2"/>
<feature type="compositionally biased region" description="Polar residues" evidence="5">
    <location>
        <begin position="1156"/>
        <end position="1165"/>
    </location>
</feature>
<dbReference type="Gene3D" id="3.10.50.10">
    <property type="match status" value="1"/>
</dbReference>
<dbReference type="InterPro" id="IPR018371">
    <property type="entry name" value="Chitin-binding_1_CS"/>
</dbReference>
<dbReference type="SUPFAM" id="SSF51445">
    <property type="entry name" value="(Trans)glycosidases"/>
    <property type="match status" value="1"/>
</dbReference>
<protein>
    <recommendedName>
        <fullName evidence="2">chitinase</fullName>
        <ecNumber evidence="2">3.2.1.14</ecNumber>
    </recommendedName>
</protein>
<dbReference type="PROSITE" id="PS00026">
    <property type="entry name" value="CHIT_BIND_I_1"/>
    <property type="match status" value="1"/>
</dbReference>
<evidence type="ECO:0000256" key="5">
    <source>
        <dbReference type="SAM" id="MobiDB-lite"/>
    </source>
</evidence>
<dbReference type="OrthoDB" id="3547775at2759"/>
<dbReference type="Proteomes" id="UP000235786">
    <property type="component" value="Unassembled WGS sequence"/>
</dbReference>
<dbReference type="SUPFAM" id="SSF54556">
    <property type="entry name" value="Chitinase insertion domain"/>
    <property type="match status" value="1"/>
</dbReference>
<dbReference type="GO" id="GO:0008843">
    <property type="term" value="F:endochitinase activity"/>
    <property type="evidence" value="ECO:0007669"/>
    <property type="project" value="UniProtKB-EC"/>
</dbReference>
<dbReference type="Gene3D" id="3.20.20.80">
    <property type="entry name" value="Glycosidases"/>
    <property type="match status" value="1"/>
</dbReference>
<dbReference type="InterPro" id="IPR036861">
    <property type="entry name" value="Endochitinase-like_sf"/>
</dbReference>
<evidence type="ECO:0000256" key="3">
    <source>
        <dbReference type="ARBA" id="ARBA00022669"/>
    </source>
</evidence>
<comment type="similarity">
    <text evidence="1">Belongs to the glycosyl hydrolase 18 family. Chitinase class V subfamily.</text>
</comment>
<dbReference type="InterPro" id="IPR017853">
    <property type="entry name" value="GH"/>
</dbReference>
<dbReference type="InterPro" id="IPR001002">
    <property type="entry name" value="Chitin-bd_1"/>
</dbReference>
<keyword evidence="9" id="KW-0378">Hydrolase</keyword>
<evidence type="ECO:0000313" key="10">
    <source>
        <dbReference type="Proteomes" id="UP000235786"/>
    </source>
</evidence>
<dbReference type="GO" id="GO:0008061">
    <property type="term" value="F:chitin binding"/>
    <property type="evidence" value="ECO:0007669"/>
    <property type="project" value="UniProtKB-UniRule"/>
</dbReference>
<dbReference type="PANTHER" id="PTHR11177:SF389">
    <property type="entry name" value="CHITINASE"/>
    <property type="match status" value="1"/>
</dbReference>